<dbReference type="EC" id="3.6.1.-" evidence="3"/>
<keyword evidence="2 3" id="KW-0342">GTP-binding</keyword>
<dbReference type="GO" id="GO:0005737">
    <property type="term" value="C:cytoplasm"/>
    <property type="evidence" value="ECO:0007669"/>
    <property type="project" value="UniProtKB-SubCell"/>
</dbReference>
<feature type="binding site" evidence="3">
    <location>
        <position position="292"/>
    </location>
    <ligand>
        <name>Zn(2+)</name>
        <dbReference type="ChEBI" id="CHEBI:29105"/>
    </ligand>
</feature>
<dbReference type="AlphaFoldDB" id="A0A1Q5PRF1"/>
<reference evidence="8" key="1">
    <citation type="submission" date="2016-11" db="EMBL/GenBank/DDBJ databases">
        <title>Actinomyces gypaetusis sp. nov. isolated from Gypaetus barbatus in Qinghai Tibet Plateau China.</title>
        <authorList>
            <person name="Meng X."/>
        </authorList>
    </citation>
    <scope>NUCLEOTIDE SEQUENCE [LARGE SCALE GENOMIC DNA]</scope>
    <source>
        <strain evidence="8">DSM 15383</strain>
    </source>
</reference>
<dbReference type="HAMAP" id="MF_01820">
    <property type="entry name" value="GTPase_RsgA"/>
    <property type="match status" value="1"/>
</dbReference>
<feature type="binding site" evidence="3">
    <location>
        <position position="296"/>
    </location>
    <ligand>
        <name>Zn(2+)</name>
        <dbReference type="ChEBI" id="CHEBI:29105"/>
    </ligand>
</feature>
<dbReference type="OrthoDB" id="9809485at2"/>
<feature type="region of interest" description="Disordered" evidence="4">
    <location>
        <begin position="1"/>
        <end position="34"/>
    </location>
</feature>
<keyword evidence="3" id="KW-0862">Zinc</keyword>
<evidence type="ECO:0000259" key="6">
    <source>
        <dbReference type="PROSITE" id="PS51721"/>
    </source>
</evidence>
<feature type="domain" description="CP-type G" evidence="6">
    <location>
        <begin position="111"/>
        <end position="268"/>
    </location>
</feature>
<dbReference type="PANTHER" id="PTHR32120">
    <property type="entry name" value="SMALL RIBOSOMAL SUBUNIT BIOGENESIS GTPASE RSGA"/>
    <property type="match status" value="1"/>
</dbReference>
<dbReference type="GO" id="GO:0046872">
    <property type="term" value="F:metal ion binding"/>
    <property type="evidence" value="ECO:0007669"/>
    <property type="project" value="UniProtKB-KW"/>
</dbReference>
<feature type="binding site" evidence="3">
    <location>
        <position position="305"/>
    </location>
    <ligand>
        <name>Zn(2+)</name>
        <dbReference type="ChEBI" id="CHEBI:29105"/>
    </ligand>
</feature>
<dbReference type="STRING" id="156892.BM477_01990"/>
<dbReference type="InterPro" id="IPR010914">
    <property type="entry name" value="RsgA_GTPase_dom"/>
</dbReference>
<comment type="subcellular location">
    <subcellularLocation>
        <location evidence="3">Cytoplasm</location>
    </subcellularLocation>
</comment>
<dbReference type="GO" id="GO:0003924">
    <property type="term" value="F:GTPase activity"/>
    <property type="evidence" value="ECO:0007669"/>
    <property type="project" value="UniProtKB-UniRule"/>
</dbReference>
<evidence type="ECO:0000256" key="4">
    <source>
        <dbReference type="SAM" id="MobiDB-lite"/>
    </source>
</evidence>
<keyword evidence="3" id="KW-0479">Metal-binding</keyword>
<dbReference type="InterPro" id="IPR030378">
    <property type="entry name" value="G_CP_dom"/>
</dbReference>
<feature type="binding site" evidence="3">
    <location>
        <begin position="160"/>
        <end position="163"/>
    </location>
    <ligand>
        <name>GTP</name>
        <dbReference type="ChEBI" id="CHEBI:37565"/>
    </ligand>
</feature>
<dbReference type="Gene3D" id="3.40.50.300">
    <property type="entry name" value="P-loop containing nucleotide triphosphate hydrolases"/>
    <property type="match status" value="1"/>
</dbReference>
<feature type="compositionally biased region" description="Basic and acidic residues" evidence="4">
    <location>
        <begin position="1"/>
        <end position="13"/>
    </location>
</feature>
<comment type="function">
    <text evidence="3">One of several proteins that assist in the late maturation steps of the functional core of the 30S ribosomal subunit. Helps release RbfA from mature subunits. May play a role in the assembly of ribosomal proteins into the subunit. Circularly permuted GTPase that catalyzes slow GTP hydrolysis, GTPase activity is stimulated by the 30S ribosomal subunit.</text>
</comment>
<dbReference type="EMBL" id="MPDM01000002">
    <property type="protein sequence ID" value="OKL50188.1"/>
    <property type="molecule type" value="Genomic_DNA"/>
</dbReference>
<evidence type="ECO:0000313" key="8">
    <source>
        <dbReference type="Proteomes" id="UP000186465"/>
    </source>
</evidence>
<evidence type="ECO:0000256" key="3">
    <source>
        <dbReference type="HAMAP-Rule" id="MF_01820"/>
    </source>
</evidence>
<dbReference type="GO" id="GO:0019843">
    <property type="term" value="F:rRNA binding"/>
    <property type="evidence" value="ECO:0007669"/>
    <property type="project" value="UniProtKB-KW"/>
</dbReference>
<organism evidence="7 8">
    <name type="scientific">Boudabousia marimammalium</name>
    <dbReference type="NCBI Taxonomy" id="156892"/>
    <lineage>
        <taxon>Bacteria</taxon>
        <taxon>Bacillati</taxon>
        <taxon>Actinomycetota</taxon>
        <taxon>Actinomycetes</taxon>
        <taxon>Actinomycetales</taxon>
        <taxon>Actinomycetaceae</taxon>
        <taxon>Boudabousia</taxon>
    </lineage>
</organism>
<evidence type="ECO:0000256" key="2">
    <source>
        <dbReference type="ARBA" id="ARBA00023134"/>
    </source>
</evidence>
<comment type="cofactor">
    <cofactor evidence="3">
        <name>Zn(2+)</name>
        <dbReference type="ChEBI" id="CHEBI:29105"/>
    </cofactor>
    <text evidence="3">Binds 1 zinc ion per subunit.</text>
</comment>
<dbReference type="RefSeq" id="WP_075361013.1">
    <property type="nucleotide sequence ID" value="NZ_MPDM01000002.1"/>
</dbReference>
<name>A0A1Q5PRF1_9ACTO</name>
<feature type="compositionally biased region" description="Basic residues" evidence="4">
    <location>
        <begin position="14"/>
        <end position="26"/>
    </location>
</feature>
<dbReference type="PANTHER" id="PTHR32120:SF11">
    <property type="entry name" value="SMALL RIBOSOMAL SUBUNIT BIOGENESIS GTPASE RSGA 1, MITOCHONDRIAL-RELATED"/>
    <property type="match status" value="1"/>
</dbReference>
<dbReference type="Pfam" id="PF03193">
    <property type="entry name" value="RsgA_GTPase"/>
    <property type="match status" value="1"/>
</dbReference>
<dbReference type="GO" id="GO:0042274">
    <property type="term" value="P:ribosomal small subunit biogenesis"/>
    <property type="evidence" value="ECO:0007669"/>
    <property type="project" value="UniProtKB-UniRule"/>
</dbReference>
<keyword evidence="1 3" id="KW-0547">Nucleotide-binding</keyword>
<sequence>MSRRDTGTDDPRVKVRPGKRSRPRSKLRPDYSDRPIGHVIGVDRGRFRLRMESGENVDAIKAKELPKGSVIIGDRVRVTGDVSGRPDTLARVVEVLERTSVLRRSSEDRDVRVVEKAIIANADLMVIVVALADPPPRPRMIDRCLVAAFAAGMDTLLCLTKADLGEPDDLRVLYEPLGVPVMVTSLAEGTEQGVSLVRDYLTDHTSVLVGHSGVGKSTLLNALIPGAGRSTGAVNEVTGRGRHTSTSAVAMELPEGGWVVDTPGVRSFGLAHIDVDTVIAAFPDVAEVIDTCPRGCTHEADAPDCALDPWMKEAGLEEPERLRRVARVESLRRLLASRIDELDS</sequence>
<keyword evidence="3" id="KW-0690">Ribosome biogenesis</keyword>
<evidence type="ECO:0000259" key="5">
    <source>
        <dbReference type="PROSITE" id="PS50936"/>
    </source>
</evidence>
<comment type="caution">
    <text evidence="7">The sequence shown here is derived from an EMBL/GenBank/DDBJ whole genome shotgun (WGS) entry which is preliminary data.</text>
</comment>
<keyword evidence="3" id="KW-0699">rRNA-binding</keyword>
<evidence type="ECO:0000256" key="1">
    <source>
        <dbReference type="ARBA" id="ARBA00022741"/>
    </source>
</evidence>
<feature type="binding site" evidence="3">
    <location>
        <position position="298"/>
    </location>
    <ligand>
        <name>Zn(2+)</name>
        <dbReference type="ChEBI" id="CHEBI:29105"/>
    </ligand>
</feature>
<dbReference type="NCBIfam" id="TIGR00157">
    <property type="entry name" value="ribosome small subunit-dependent GTPase A"/>
    <property type="match status" value="1"/>
</dbReference>
<feature type="binding site" evidence="3">
    <location>
        <begin position="210"/>
        <end position="218"/>
    </location>
    <ligand>
        <name>GTP</name>
        <dbReference type="ChEBI" id="CHEBI:37565"/>
    </ligand>
</feature>
<dbReference type="SUPFAM" id="SSF52540">
    <property type="entry name" value="P-loop containing nucleoside triphosphate hydrolases"/>
    <property type="match status" value="1"/>
</dbReference>
<comment type="subunit">
    <text evidence="3">Monomer. Associates with 30S ribosomal subunit, binds 16S rRNA.</text>
</comment>
<dbReference type="PROSITE" id="PS50936">
    <property type="entry name" value="ENGC_GTPASE"/>
    <property type="match status" value="1"/>
</dbReference>
<feature type="domain" description="EngC GTPase" evidence="5">
    <location>
        <begin position="120"/>
        <end position="266"/>
    </location>
</feature>
<dbReference type="InterPro" id="IPR027417">
    <property type="entry name" value="P-loop_NTPase"/>
</dbReference>
<dbReference type="Proteomes" id="UP000186465">
    <property type="component" value="Unassembled WGS sequence"/>
</dbReference>
<proteinExistence type="inferred from homology"/>
<dbReference type="PROSITE" id="PS51721">
    <property type="entry name" value="G_CP"/>
    <property type="match status" value="1"/>
</dbReference>
<evidence type="ECO:0000313" key="7">
    <source>
        <dbReference type="EMBL" id="OKL50188.1"/>
    </source>
</evidence>
<gene>
    <name evidence="3" type="primary">rsgA</name>
    <name evidence="7" type="ORF">BM477_01990</name>
</gene>
<keyword evidence="3" id="KW-0378">Hydrolase</keyword>
<dbReference type="InterPro" id="IPR004881">
    <property type="entry name" value="Ribosome_biogen_GTPase_RsgA"/>
</dbReference>
<keyword evidence="3" id="KW-0694">RNA-binding</keyword>
<keyword evidence="3" id="KW-0963">Cytoplasm</keyword>
<dbReference type="CDD" id="cd01854">
    <property type="entry name" value="YjeQ_EngC"/>
    <property type="match status" value="1"/>
</dbReference>
<accession>A0A1Q5PRF1</accession>
<keyword evidence="8" id="KW-1185">Reference proteome</keyword>
<dbReference type="GO" id="GO:0005525">
    <property type="term" value="F:GTP binding"/>
    <property type="evidence" value="ECO:0007669"/>
    <property type="project" value="UniProtKB-UniRule"/>
</dbReference>
<comment type="similarity">
    <text evidence="3">Belongs to the TRAFAC class YlqF/YawG GTPase family. RsgA subfamily.</text>
</comment>
<protein>
    <recommendedName>
        <fullName evidence="3">Small ribosomal subunit biogenesis GTPase RsgA</fullName>
        <ecNumber evidence="3">3.6.1.-</ecNumber>
    </recommendedName>
</protein>